<dbReference type="EMBL" id="JBCEVZ010000002">
    <property type="protein sequence ID" value="MEL5992860.1"/>
    <property type="molecule type" value="Genomic_DNA"/>
</dbReference>
<keyword evidence="1" id="KW-0547">Nucleotide-binding</keyword>
<dbReference type="PANTHER" id="PTHR45766">
    <property type="entry name" value="DNA ANNEALING HELICASE AND ENDONUCLEASE ZRANB3 FAMILY MEMBER"/>
    <property type="match status" value="1"/>
</dbReference>
<name>A0ABU9LQ91_9BACT</name>
<organism evidence="7 8">
    <name type="scientific">Hymenobacter segetis</name>
    <dbReference type="NCBI Taxonomy" id="2025509"/>
    <lineage>
        <taxon>Bacteria</taxon>
        <taxon>Pseudomonadati</taxon>
        <taxon>Bacteroidota</taxon>
        <taxon>Cytophagia</taxon>
        <taxon>Cytophagales</taxon>
        <taxon>Hymenobacteraceae</taxon>
        <taxon>Hymenobacter</taxon>
    </lineage>
</organism>
<dbReference type="InterPro" id="IPR049730">
    <property type="entry name" value="SNF2/RAD54-like_C"/>
</dbReference>
<dbReference type="SMART" id="SM00490">
    <property type="entry name" value="HELICc"/>
    <property type="match status" value="1"/>
</dbReference>
<dbReference type="Gene3D" id="3.40.50.300">
    <property type="entry name" value="P-loop containing nucleotide triphosphate hydrolases"/>
    <property type="match status" value="1"/>
</dbReference>
<reference evidence="7 8" key="1">
    <citation type="journal article" date="2018" name="Arch. Microbiol.">
        <title>Hymenobacter segetis sp. nov., isolated from soil.</title>
        <authorList>
            <person name="Ten L.N."/>
            <person name="Lim S.J."/>
            <person name="Kim B.O."/>
            <person name="Kang I.K."/>
            <person name="Jung H.Y."/>
        </authorList>
    </citation>
    <scope>NUCLEOTIDE SEQUENCE [LARGE SCALE GENOMIC DNA]</scope>
    <source>
        <strain evidence="7 8">S7-3-11</strain>
    </source>
</reference>
<dbReference type="InterPro" id="IPR000330">
    <property type="entry name" value="SNF2_N"/>
</dbReference>
<accession>A0ABU9LQ91</accession>
<dbReference type="RefSeq" id="WP_342295448.1">
    <property type="nucleotide sequence ID" value="NZ_JBCEVZ010000002.1"/>
</dbReference>
<dbReference type="SMART" id="SM00487">
    <property type="entry name" value="DEXDc"/>
    <property type="match status" value="1"/>
</dbReference>
<sequence>MPSPDADLLLIRPLGGSEEETTGIYLPLAFAEDKPTSAEFPKPVPADLGDFASARLLYNAARLSFRSGAGPFRSLAKLSFRPRPYQMVPLIMALRQGPDPVRLLVADDVGVGKTVEAILILKELLERREIDRFAVICLPHLCEQWQAELRDKAGIEAVIIRSNTQARLDREVPGHVTSVYQHYPYQVISIDYIKGDRRDVFLRECPEFVIVDEAHTATKPAGAQKSQQQRYHLLHKLAANPKQHLLLLTATPHSGKAEEFSSLLGLVKSSFETLDIPNATKPQREELARHFVQRRRADVEQWLGEDTPFPTREPDERSYSLAPAYREVYIAVLELARHLTKSAQGLGGGQQKFHYWTALALLRGVMSSPAAGVEMLRNRQRNERPAAVESEATTVPDADLAADQANPVLDSDFGFEGDYTPTQVISRTDFTSSQQVKLRELVEKLEGLHGIAKDQKAAETVTLITQWLREGFHPVIFCRYIATAKYLGDILQKHLSKVDRLPVRVETVTSEDPDEVRRLRIADMADAPLRVLVATDCLSEGINLQHLFSAVLHYDLPWNPNRLEQREGRVDRYGQAAPRVKAYLLYGKDNPIDGVVLRVILQKVREIRKATGITVPFPEDSKTVMDAVLTAVLLNPQPASPTAVQLGIDFGESDVVRRQEQKVDSEYKAAVELEKKSRSIFAQNAIKPDEVADDLRLADEAIGNPAAVEAFVTQALPALLGAQITPHATRTGEGKGYTLYTTNLPVELQVYFPGQTAVPVSFVSPTPSGHHYLGRNHPFVEQLCQSMLANAVYRKGKAPARAAVLRTGSVTVKTTLLLFRVRNVIAERATRRQLVAEEMLLWGYRGSPSDANFLTHDEARDLLFEAIAGRDPSSPEAHANFLTRELDRLSDLETAFNHVAEERAENLVAAHDRFSQMVKGNRYQIVTPVLPMDVMGLYILLPLLQGG</sequence>
<dbReference type="PANTHER" id="PTHR45766:SF6">
    <property type="entry name" value="SWI_SNF-RELATED MATRIX-ASSOCIATED ACTIN-DEPENDENT REGULATOR OF CHROMATIN SUBFAMILY A-LIKE PROTEIN 1"/>
    <property type="match status" value="1"/>
</dbReference>
<protein>
    <submittedName>
        <fullName evidence="7">Helicase-related protein</fullName>
    </submittedName>
</protein>
<evidence type="ECO:0000256" key="2">
    <source>
        <dbReference type="ARBA" id="ARBA00022801"/>
    </source>
</evidence>
<evidence type="ECO:0000256" key="3">
    <source>
        <dbReference type="ARBA" id="ARBA00022806"/>
    </source>
</evidence>
<dbReference type="InterPro" id="IPR057342">
    <property type="entry name" value="DEXDc_RapA"/>
</dbReference>
<keyword evidence="2" id="KW-0378">Hydrolase</keyword>
<dbReference type="InterPro" id="IPR001650">
    <property type="entry name" value="Helicase_C-like"/>
</dbReference>
<comment type="caution">
    <text evidence="7">The sequence shown here is derived from an EMBL/GenBank/DDBJ whole genome shotgun (WGS) entry which is preliminary data.</text>
</comment>
<proteinExistence type="predicted"/>
<keyword evidence="3 7" id="KW-0347">Helicase</keyword>
<dbReference type="InterPro" id="IPR038718">
    <property type="entry name" value="SNF2-like_sf"/>
</dbReference>
<dbReference type="CDD" id="cd18011">
    <property type="entry name" value="DEXDc_RapA"/>
    <property type="match status" value="1"/>
</dbReference>
<evidence type="ECO:0000256" key="4">
    <source>
        <dbReference type="ARBA" id="ARBA00022840"/>
    </source>
</evidence>
<feature type="domain" description="Helicase ATP-binding" evidence="5">
    <location>
        <begin position="94"/>
        <end position="270"/>
    </location>
</feature>
<feature type="domain" description="Helicase C-terminal" evidence="6">
    <location>
        <begin position="463"/>
        <end position="623"/>
    </location>
</feature>
<dbReference type="PROSITE" id="PS51194">
    <property type="entry name" value="HELICASE_CTER"/>
    <property type="match status" value="1"/>
</dbReference>
<keyword evidence="8" id="KW-1185">Reference proteome</keyword>
<dbReference type="Pfam" id="PF00176">
    <property type="entry name" value="SNF2-rel_dom"/>
    <property type="match status" value="1"/>
</dbReference>
<dbReference type="GO" id="GO:0004386">
    <property type="term" value="F:helicase activity"/>
    <property type="evidence" value="ECO:0007669"/>
    <property type="project" value="UniProtKB-KW"/>
</dbReference>
<dbReference type="Pfam" id="PF00271">
    <property type="entry name" value="Helicase_C"/>
    <property type="match status" value="1"/>
</dbReference>
<dbReference type="SUPFAM" id="SSF52540">
    <property type="entry name" value="P-loop containing nucleoside triphosphate hydrolases"/>
    <property type="match status" value="1"/>
</dbReference>
<dbReference type="Gene3D" id="3.40.50.10810">
    <property type="entry name" value="Tandem AAA-ATPase domain"/>
    <property type="match status" value="1"/>
</dbReference>
<dbReference type="InterPro" id="IPR014001">
    <property type="entry name" value="Helicase_ATP-bd"/>
</dbReference>
<evidence type="ECO:0000256" key="1">
    <source>
        <dbReference type="ARBA" id="ARBA00022741"/>
    </source>
</evidence>
<gene>
    <name evidence="7" type="ORF">AAFH49_01480</name>
</gene>
<dbReference type="Proteomes" id="UP001479606">
    <property type="component" value="Unassembled WGS sequence"/>
</dbReference>
<keyword evidence="4" id="KW-0067">ATP-binding</keyword>
<evidence type="ECO:0000259" key="5">
    <source>
        <dbReference type="PROSITE" id="PS51192"/>
    </source>
</evidence>
<dbReference type="CDD" id="cd18793">
    <property type="entry name" value="SF2_C_SNF"/>
    <property type="match status" value="1"/>
</dbReference>
<evidence type="ECO:0000313" key="8">
    <source>
        <dbReference type="Proteomes" id="UP001479606"/>
    </source>
</evidence>
<evidence type="ECO:0000259" key="6">
    <source>
        <dbReference type="PROSITE" id="PS51194"/>
    </source>
</evidence>
<dbReference type="PROSITE" id="PS51192">
    <property type="entry name" value="HELICASE_ATP_BIND_1"/>
    <property type="match status" value="1"/>
</dbReference>
<dbReference type="InterPro" id="IPR027417">
    <property type="entry name" value="P-loop_NTPase"/>
</dbReference>
<evidence type="ECO:0000313" key="7">
    <source>
        <dbReference type="EMBL" id="MEL5992860.1"/>
    </source>
</evidence>